<gene>
    <name evidence="1" type="ORF">H7F16_10080</name>
</gene>
<evidence type="ECO:0000313" key="1">
    <source>
        <dbReference type="EMBL" id="MBC2835851.1"/>
    </source>
</evidence>
<dbReference type="AlphaFoldDB" id="A0A842I8E9"/>
<comment type="caution">
    <text evidence="1">The sequence shown here is derived from an EMBL/GenBank/DDBJ whole genome shotgun (WGS) entry which is preliminary data.</text>
</comment>
<dbReference type="InterPro" id="IPR021508">
    <property type="entry name" value="Gp17-like"/>
</dbReference>
<keyword evidence="2" id="KW-1185">Reference proteome</keyword>
<dbReference type="EMBL" id="JACLQD010000002">
    <property type="protein sequence ID" value="MBC2835851.1"/>
    <property type="molecule type" value="Genomic_DNA"/>
</dbReference>
<dbReference type="Gene3D" id="3.30.2000.30">
    <property type="match status" value="1"/>
</dbReference>
<dbReference type="Proteomes" id="UP000555411">
    <property type="component" value="Unassembled WGS sequence"/>
</dbReference>
<accession>A0A842I8E9</accession>
<organism evidence="1 2">
    <name type="scientific">Paragemmobacter straminiformis</name>
    <dbReference type="NCBI Taxonomy" id="2045119"/>
    <lineage>
        <taxon>Bacteria</taxon>
        <taxon>Pseudomonadati</taxon>
        <taxon>Pseudomonadota</taxon>
        <taxon>Alphaproteobacteria</taxon>
        <taxon>Rhodobacterales</taxon>
        <taxon>Paracoccaceae</taxon>
        <taxon>Paragemmobacter</taxon>
    </lineage>
</organism>
<dbReference type="InterPro" id="IPR053745">
    <property type="entry name" value="Viral_Tail_Comp_sf"/>
</dbReference>
<proteinExistence type="predicted"/>
<reference evidence="1 2" key="1">
    <citation type="journal article" date="2017" name="Int. J. Syst. Evol. Microbiol.">
        <title>Gemmobacter straminiformis sp. nov., isolated from an artificial fountain.</title>
        <authorList>
            <person name="Kang J.Y."/>
            <person name="Kim M.J."/>
            <person name="Chun J."/>
            <person name="Son K.P."/>
            <person name="Jahng K.Y."/>
        </authorList>
    </citation>
    <scope>NUCLEOTIDE SEQUENCE [LARGE SCALE GENOMIC DNA]</scope>
    <source>
        <strain evidence="1 2">CAM-8</strain>
    </source>
</reference>
<evidence type="ECO:0000313" key="2">
    <source>
        <dbReference type="Proteomes" id="UP000555411"/>
    </source>
</evidence>
<protein>
    <submittedName>
        <fullName evidence="1">DUF3168 domain-containing protein</fullName>
    </submittedName>
</protein>
<dbReference type="RefSeq" id="WP_185797424.1">
    <property type="nucleotide sequence ID" value="NZ_JACLQD010000002.1"/>
</dbReference>
<name>A0A842I8E9_9RHOB</name>
<dbReference type="Pfam" id="PF11367">
    <property type="entry name" value="Tail_completion_gp17"/>
    <property type="match status" value="1"/>
</dbReference>
<sequence>MSYASAAALQAAVFQRLTGWPDLAGVAVLDAIPAGGGAGTFVLLGPEEVRDASDRTGDGAEHRLVVSVISDAAGFLAAKTVAVAVSDALSGAALTLAVGRLVGMEFQKAMARRLEDGEVRRIDLTFRARVEV</sequence>